<organism evidence="6 7">
    <name type="scientific">Methylacidimicrobium tartarophylax</name>
    <dbReference type="NCBI Taxonomy" id="1041768"/>
    <lineage>
        <taxon>Bacteria</taxon>
        <taxon>Pseudomonadati</taxon>
        <taxon>Verrucomicrobiota</taxon>
        <taxon>Methylacidimicrobium</taxon>
    </lineage>
</organism>
<dbReference type="RefSeq" id="WP_246186564.1">
    <property type="nucleotide sequence ID" value="NZ_CABFVA020000068.1"/>
</dbReference>
<dbReference type="EMBL" id="CABFVA020000068">
    <property type="protein sequence ID" value="VVM06559.1"/>
    <property type="molecule type" value="Genomic_DNA"/>
</dbReference>
<dbReference type="Proteomes" id="UP000334923">
    <property type="component" value="Unassembled WGS sequence"/>
</dbReference>
<dbReference type="PROSITE" id="PS51007">
    <property type="entry name" value="CYTC"/>
    <property type="match status" value="1"/>
</dbReference>
<dbReference type="PANTHER" id="PTHR35008">
    <property type="entry name" value="BLL4482 PROTEIN-RELATED"/>
    <property type="match status" value="1"/>
</dbReference>
<keyword evidence="2 4" id="KW-0479">Metal-binding</keyword>
<feature type="domain" description="Cytochrome c" evidence="5">
    <location>
        <begin position="49"/>
        <end position="139"/>
    </location>
</feature>
<dbReference type="Gene3D" id="1.10.760.10">
    <property type="entry name" value="Cytochrome c-like domain"/>
    <property type="match status" value="1"/>
</dbReference>
<name>A0A5E6MBI7_9BACT</name>
<dbReference type="SUPFAM" id="SSF46626">
    <property type="entry name" value="Cytochrome c"/>
    <property type="match status" value="1"/>
</dbReference>
<dbReference type="Pfam" id="PF00034">
    <property type="entry name" value="Cytochrom_C"/>
    <property type="match status" value="1"/>
</dbReference>
<evidence type="ECO:0000256" key="2">
    <source>
        <dbReference type="ARBA" id="ARBA00022723"/>
    </source>
</evidence>
<gene>
    <name evidence="6" type="primary">ccoP</name>
    <name evidence="6" type="ORF">MAMT_01269</name>
</gene>
<dbReference type="InterPro" id="IPR009056">
    <property type="entry name" value="Cyt_c-like_dom"/>
</dbReference>
<accession>A0A5E6MBI7</accession>
<keyword evidence="3 4" id="KW-0408">Iron</keyword>
<reference evidence="6 7" key="1">
    <citation type="submission" date="2019-09" db="EMBL/GenBank/DDBJ databases">
        <authorList>
            <person name="Cremers G."/>
        </authorList>
    </citation>
    <scope>NUCLEOTIDE SEQUENCE [LARGE SCALE GENOMIC DNA]</scope>
    <source>
        <strain evidence="6">4A</strain>
    </source>
</reference>
<proteinExistence type="predicted"/>
<dbReference type="AlphaFoldDB" id="A0A5E6MBI7"/>
<dbReference type="GO" id="GO:0020037">
    <property type="term" value="F:heme binding"/>
    <property type="evidence" value="ECO:0007669"/>
    <property type="project" value="InterPro"/>
</dbReference>
<keyword evidence="1 4" id="KW-0349">Heme</keyword>
<evidence type="ECO:0000313" key="6">
    <source>
        <dbReference type="EMBL" id="VVM06559.1"/>
    </source>
</evidence>
<keyword evidence="7" id="KW-1185">Reference proteome</keyword>
<dbReference type="PANTHER" id="PTHR35008:SF8">
    <property type="entry name" value="ALCOHOL DEHYDROGENASE CYTOCHROME C SUBUNIT"/>
    <property type="match status" value="1"/>
</dbReference>
<evidence type="ECO:0000313" key="7">
    <source>
        <dbReference type="Proteomes" id="UP000334923"/>
    </source>
</evidence>
<evidence type="ECO:0000256" key="3">
    <source>
        <dbReference type="ARBA" id="ARBA00023004"/>
    </source>
</evidence>
<dbReference type="InterPro" id="IPR036909">
    <property type="entry name" value="Cyt_c-like_dom_sf"/>
</dbReference>
<protein>
    <submittedName>
        <fullName evidence="6">Cytochrome c oxidase cbb3-type subunit III</fullName>
    </submittedName>
</protein>
<dbReference type="InterPro" id="IPR051459">
    <property type="entry name" value="Cytochrome_c-type_DH"/>
</dbReference>
<sequence>MKTFLCTGLGSHTSFSSLEAVRGSAIRRTRWAGILGVALSLAPLAAFSQDAKRGEQLYMMNCAACHQPTGTGIPAVYPPLAGSPMTAGGSKRAVAIVLNGLQGPITVNGAQYNGPMQPWKAILSDDKIASILTYVRQAWGNKGTPVTPEQVKAARAEYAQRTSPLSEADLTAIADEDIKP</sequence>
<evidence type="ECO:0000256" key="4">
    <source>
        <dbReference type="PROSITE-ProRule" id="PRU00433"/>
    </source>
</evidence>
<dbReference type="GO" id="GO:0046872">
    <property type="term" value="F:metal ion binding"/>
    <property type="evidence" value="ECO:0007669"/>
    <property type="project" value="UniProtKB-KW"/>
</dbReference>
<evidence type="ECO:0000256" key="1">
    <source>
        <dbReference type="ARBA" id="ARBA00022617"/>
    </source>
</evidence>
<evidence type="ECO:0000259" key="5">
    <source>
        <dbReference type="PROSITE" id="PS51007"/>
    </source>
</evidence>
<dbReference type="GO" id="GO:0009055">
    <property type="term" value="F:electron transfer activity"/>
    <property type="evidence" value="ECO:0007669"/>
    <property type="project" value="InterPro"/>
</dbReference>